<keyword evidence="2" id="KW-1185">Reference proteome</keyword>
<dbReference type="AlphaFoldDB" id="A0AAV9A385"/>
<accession>A0AAV9A385</accession>
<reference evidence="1" key="1">
    <citation type="journal article" date="2023" name="Nat. Commun.">
        <title>Diploid and tetraploid genomes of Acorus and the evolution of monocots.</title>
        <authorList>
            <person name="Ma L."/>
            <person name="Liu K.W."/>
            <person name="Li Z."/>
            <person name="Hsiao Y.Y."/>
            <person name="Qi Y."/>
            <person name="Fu T."/>
            <person name="Tang G.D."/>
            <person name="Zhang D."/>
            <person name="Sun W.H."/>
            <person name="Liu D.K."/>
            <person name="Li Y."/>
            <person name="Chen G.Z."/>
            <person name="Liu X.D."/>
            <person name="Liao X.Y."/>
            <person name="Jiang Y.T."/>
            <person name="Yu X."/>
            <person name="Hao Y."/>
            <person name="Huang J."/>
            <person name="Zhao X.W."/>
            <person name="Ke S."/>
            <person name="Chen Y.Y."/>
            <person name="Wu W.L."/>
            <person name="Hsu J.L."/>
            <person name="Lin Y.F."/>
            <person name="Huang M.D."/>
            <person name="Li C.Y."/>
            <person name="Huang L."/>
            <person name="Wang Z.W."/>
            <person name="Zhao X."/>
            <person name="Zhong W.Y."/>
            <person name="Peng D.H."/>
            <person name="Ahmad S."/>
            <person name="Lan S."/>
            <person name="Zhang J.S."/>
            <person name="Tsai W.C."/>
            <person name="Van de Peer Y."/>
            <person name="Liu Z.J."/>
        </authorList>
    </citation>
    <scope>NUCLEOTIDE SEQUENCE</scope>
    <source>
        <strain evidence="1">SCP</strain>
    </source>
</reference>
<name>A0AAV9A385_ACOGR</name>
<evidence type="ECO:0000313" key="1">
    <source>
        <dbReference type="EMBL" id="KAK1258636.1"/>
    </source>
</evidence>
<dbReference type="Proteomes" id="UP001179952">
    <property type="component" value="Unassembled WGS sequence"/>
</dbReference>
<organism evidence="1 2">
    <name type="scientific">Acorus gramineus</name>
    <name type="common">Dwarf sweet flag</name>
    <dbReference type="NCBI Taxonomy" id="55184"/>
    <lineage>
        <taxon>Eukaryota</taxon>
        <taxon>Viridiplantae</taxon>
        <taxon>Streptophyta</taxon>
        <taxon>Embryophyta</taxon>
        <taxon>Tracheophyta</taxon>
        <taxon>Spermatophyta</taxon>
        <taxon>Magnoliopsida</taxon>
        <taxon>Liliopsida</taxon>
        <taxon>Acoraceae</taxon>
        <taxon>Acorus</taxon>
    </lineage>
</organism>
<protein>
    <submittedName>
        <fullName evidence="1">Uncharacterized protein</fullName>
    </submittedName>
</protein>
<proteinExistence type="predicted"/>
<comment type="caution">
    <text evidence="1">The sequence shown here is derived from an EMBL/GenBank/DDBJ whole genome shotgun (WGS) entry which is preliminary data.</text>
</comment>
<sequence>MFHCLTPKLPALSCLAKMSYSLRSPYYGFVTLTTDRLSDVGWARRLPSPSQSRIALTTTKESLTVYLSCFVTHFSLSISTSFCSSRFIRHYAQG</sequence>
<evidence type="ECO:0000313" key="2">
    <source>
        <dbReference type="Proteomes" id="UP001179952"/>
    </source>
</evidence>
<gene>
    <name evidence="1" type="ORF">QJS04_geneDACA024595</name>
</gene>
<dbReference type="EMBL" id="JAUJYN010000014">
    <property type="protein sequence ID" value="KAK1258636.1"/>
    <property type="molecule type" value="Genomic_DNA"/>
</dbReference>
<reference evidence="1" key="2">
    <citation type="submission" date="2023-06" db="EMBL/GenBank/DDBJ databases">
        <authorList>
            <person name="Ma L."/>
            <person name="Liu K.-W."/>
            <person name="Li Z."/>
            <person name="Hsiao Y.-Y."/>
            <person name="Qi Y."/>
            <person name="Fu T."/>
            <person name="Tang G."/>
            <person name="Zhang D."/>
            <person name="Sun W.-H."/>
            <person name="Liu D.-K."/>
            <person name="Li Y."/>
            <person name="Chen G.-Z."/>
            <person name="Liu X.-D."/>
            <person name="Liao X.-Y."/>
            <person name="Jiang Y.-T."/>
            <person name="Yu X."/>
            <person name="Hao Y."/>
            <person name="Huang J."/>
            <person name="Zhao X.-W."/>
            <person name="Ke S."/>
            <person name="Chen Y.-Y."/>
            <person name="Wu W.-L."/>
            <person name="Hsu J.-L."/>
            <person name="Lin Y.-F."/>
            <person name="Huang M.-D."/>
            <person name="Li C.-Y."/>
            <person name="Huang L."/>
            <person name="Wang Z.-W."/>
            <person name="Zhao X."/>
            <person name="Zhong W.-Y."/>
            <person name="Peng D.-H."/>
            <person name="Ahmad S."/>
            <person name="Lan S."/>
            <person name="Zhang J.-S."/>
            <person name="Tsai W.-C."/>
            <person name="Van De Peer Y."/>
            <person name="Liu Z.-J."/>
        </authorList>
    </citation>
    <scope>NUCLEOTIDE SEQUENCE</scope>
    <source>
        <strain evidence="1">SCP</strain>
        <tissue evidence="1">Leaves</tissue>
    </source>
</reference>